<sequence>MRILLITFLLISTSVFSQSSIGVKLPNKNTDLTLGSENKGMLPNRVQLQDVLSAAPLKKENMVAGTLVYNTTVDPTKNLVEGYYFWHSSNGWSRLYIKYVPTRDMNFLAFKKTTKEYLLPDYEIKVPIDELNYVYKAEENGTLFLDLSIYSTMAGGSVVIAGNTYLFTNIVDETGAEVFNGVTTMSPFVATVNEPGKITVGISNFSIPVVKGKTYNISHIGEEYWAGNFYNVAKPTLGTLSIGGKKVYSSMKVTFLSELSL</sequence>
<dbReference type="KEGG" id="mod:AS202_19450"/>
<evidence type="ECO:0000256" key="1">
    <source>
        <dbReference type="SAM" id="SignalP"/>
    </source>
</evidence>
<dbReference type="RefSeq" id="WP_006263700.1">
    <property type="nucleotide sequence ID" value="NZ_CP013690.1"/>
</dbReference>
<protein>
    <submittedName>
        <fullName evidence="2">Uncharacterized protein</fullName>
    </submittedName>
</protein>
<keyword evidence="1" id="KW-0732">Signal</keyword>
<name>A0AAI8C7P8_9FLAO</name>
<proteinExistence type="predicted"/>
<feature type="chain" id="PRO_5042470450" evidence="1">
    <location>
        <begin position="18"/>
        <end position="261"/>
    </location>
</feature>
<dbReference type="EMBL" id="CP013690">
    <property type="protein sequence ID" value="ALU28188.1"/>
    <property type="molecule type" value="Genomic_DNA"/>
</dbReference>
<accession>A0AAI8C7P8</accession>
<organism evidence="2 3">
    <name type="scientific">Myroides odoratimimus</name>
    <dbReference type="NCBI Taxonomy" id="76832"/>
    <lineage>
        <taxon>Bacteria</taxon>
        <taxon>Pseudomonadati</taxon>
        <taxon>Bacteroidota</taxon>
        <taxon>Flavobacteriia</taxon>
        <taxon>Flavobacteriales</taxon>
        <taxon>Flavobacteriaceae</taxon>
        <taxon>Myroides</taxon>
    </lineage>
</organism>
<dbReference type="AlphaFoldDB" id="A0AAI8C7P8"/>
<dbReference type="Proteomes" id="UP000069030">
    <property type="component" value="Chromosome"/>
</dbReference>
<reference evidence="2 3" key="1">
    <citation type="journal article" date="2016" name="J. Zhejiang Univ. Sci. B">
        <title>Antibiotic resistance mechanisms of Myroides sp.</title>
        <authorList>
            <person name="Hu S."/>
            <person name="Yuan S."/>
            <person name="Qu H."/>
            <person name="Jiang T."/>
            <person name="Zhou Y."/>
            <person name="Wang M."/>
            <person name="Ming D."/>
        </authorList>
    </citation>
    <scope>NUCLEOTIDE SEQUENCE [LARGE SCALE GENOMIC DNA]</scope>
    <source>
        <strain evidence="2 3">PR63039</strain>
    </source>
</reference>
<feature type="signal peptide" evidence="1">
    <location>
        <begin position="1"/>
        <end position="17"/>
    </location>
</feature>
<evidence type="ECO:0000313" key="3">
    <source>
        <dbReference type="Proteomes" id="UP000069030"/>
    </source>
</evidence>
<evidence type="ECO:0000313" key="2">
    <source>
        <dbReference type="EMBL" id="ALU28188.1"/>
    </source>
</evidence>
<gene>
    <name evidence="2" type="ORF">AS202_19450</name>
</gene>